<dbReference type="Gene3D" id="3.30.70.1320">
    <property type="entry name" value="Multidrug efflux transporter AcrB pore domain like"/>
    <property type="match status" value="1"/>
</dbReference>
<dbReference type="PANTHER" id="PTHR32063:SF32">
    <property type="entry name" value="AMINOGLYCOSIDE EFFLUX PUMP-RELATED"/>
    <property type="match status" value="1"/>
</dbReference>
<gene>
    <name evidence="1" type="primary">mexB_5</name>
    <name evidence="1" type="ORF">NCTC12998_05243</name>
</gene>
<sequence>MCKIRGVTVRKTGDTNILTIAFVSTDGSMDKQDIADYVASNIQEPLSRVNGVGDITAYGSQYSMRIWLDPAKLTSVQMTAKDVYRRHRITERADCGRPAWRNAVGR</sequence>
<dbReference type="SUPFAM" id="SSF82693">
    <property type="entry name" value="Multidrug efflux transporter AcrB pore domain, PN1, PN2, PC1 and PC2 subdomains"/>
    <property type="match status" value="1"/>
</dbReference>
<dbReference type="GO" id="GO:0005886">
    <property type="term" value="C:plasma membrane"/>
    <property type="evidence" value="ECO:0007669"/>
    <property type="project" value="TreeGrafter"/>
</dbReference>
<organism evidence="1 2">
    <name type="scientific">Raoultella planticola</name>
    <name type="common">Klebsiella planticola</name>
    <dbReference type="NCBI Taxonomy" id="575"/>
    <lineage>
        <taxon>Bacteria</taxon>
        <taxon>Pseudomonadati</taxon>
        <taxon>Pseudomonadota</taxon>
        <taxon>Gammaproteobacteria</taxon>
        <taxon>Enterobacterales</taxon>
        <taxon>Enterobacteriaceae</taxon>
        <taxon>Klebsiella/Raoultella group</taxon>
        <taxon>Raoultella</taxon>
    </lineage>
</organism>
<dbReference type="GO" id="GO:0042910">
    <property type="term" value="F:xenobiotic transmembrane transporter activity"/>
    <property type="evidence" value="ECO:0007669"/>
    <property type="project" value="TreeGrafter"/>
</dbReference>
<evidence type="ECO:0000313" key="2">
    <source>
        <dbReference type="Proteomes" id="UP000345637"/>
    </source>
</evidence>
<dbReference type="InterPro" id="IPR001036">
    <property type="entry name" value="Acrflvin-R"/>
</dbReference>
<dbReference type="Proteomes" id="UP000345637">
    <property type="component" value="Unassembled WGS sequence"/>
</dbReference>
<dbReference type="AlphaFoldDB" id="A0A485C1W7"/>
<name>A0A485C1W7_RAOPL</name>
<accession>A0A485C1W7</accession>
<dbReference type="PANTHER" id="PTHR32063">
    <property type="match status" value="1"/>
</dbReference>
<evidence type="ECO:0000313" key="1">
    <source>
        <dbReference type="EMBL" id="VFS78813.1"/>
    </source>
</evidence>
<reference evidence="1 2" key="1">
    <citation type="submission" date="2019-03" db="EMBL/GenBank/DDBJ databases">
        <authorList>
            <consortium name="Pathogen Informatics"/>
        </authorList>
    </citation>
    <scope>NUCLEOTIDE SEQUENCE [LARGE SCALE GENOMIC DNA]</scope>
    <source>
        <strain evidence="1 2">NCTC12998</strain>
    </source>
</reference>
<dbReference type="Pfam" id="PF00873">
    <property type="entry name" value="ACR_tran"/>
    <property type="match status" value="1"/>
</dbReference>
<proteinExistence type="predicted"/>
<dbReference type="EMBL" id="CAADJE010000025">
    <property type="protein sequence ID" value="VFS78813.1"/>
    <property type="molecule type" value="Genomic_DNA"/>
</dbReference>
<protein>
    <submittedName>
        <fullName evidence="1">Multidrug-efflux transporter MexB</fullName>
    </submittedName>
</protein>